<dbReference type="SUPFAM" id="SSF46689">
    <property type="entry name" value="Homeodomain-like"/>
    <property type="match status" value="1"/>
</dbReference>
<evidence type="ECO:0000313" key="8">
    <source>
        <dbReference type="Proteomes" id="UP000464787"/>
    </source>
</evidence>
<dbReference type="Proteomes" id="UP000464787">
    <property type="component" value="Chromosome"/>
</dbReference>
<dbReference type="Gene3D" id="1.10.10.10">
    <property type="entry name" value="Winged helix-like DNA-binding domain superfamily/Winged helix DNA-binding domain"/>
    <property type="match status" value="1"/>
</dbReference>
<name>A0A857J8W1_9BURK</name>
<dbReference type="InterPro" id="IPR000281">
    <property type="entry name" value="HTH_RpiR"/>
</dbReference>
<protein>
    <submittedName>
        <fullName evidence="7">SIS domain-containing protein</fullName>
    </submittedName>
</protein>
<keyword evidence="3" id="KW-0324">Glycolysis</keyword>
<evidence type="ECO:0000256" key="2">
    <source>
        <dbReference type="ARBA" id="ARBA00023125"/>
    </source>
</evidence>
<evidence type="ECO:0000256" key="1">
    <source>
        <dbReference type="ARBA" id="ARBA00023015"/>
    </source>
</evidence>
<accession>A0A857J8W1</accession>
<dbReference type="GO" id="GO:0003677">
    <property type="term" value="F:DNA binding"/>
    <property type="evidence" value="ECO:0007669"/>
    <property type="project" value="UniProtKB-KW"/>
</dbReference>
<organism evidence="7 8">
    <name type="scientific">Xylophilus rhododendri</name>
    <dbReference type="NCBI Taxonomy" id="2697032"/>
    <lineage>
        <taxon>Bacteria</taxon>
        <taxon>Pseudomonadati</taxon>
        <taxon>Pseudomonadota</taxon>
        <taxon>Betaproteobacteria</taxon>
        <taxon>Burkholderiales</taxon>
        <taxon>Xylophilus</taxon>
    </lineage>
</organism>
<dbReference type="PANTHER" id="PTHR30514">
    <property type="entry name" value="GLUCOKINASE"/>
    <property type="match status" value="1"/>
</dbReference>
<dbReference type="Pfam" id="PF01418">
    <property type="entry name" value="HTH_6"/>
    <property type="match status" value="1"/>
</dbReference>
<dbReference type="Pfam" id="PF01380">
    <property type="entry name" value="SIS"/>
    <property type="match status" value="1"/>
</dbReference>
<feature type="domain" description="HTH rpiR-type" evidence="5">
    <location>
        <begin position="1"/>
        <end position="77"/>
    </location>
</feature>
<evidence type="ECO:0000256" key="4">
    <source>
        <dbReference type="ARBA" id="ARBA00023163"/>
    </source>
</evidence>
<reference evidence="7 8" key="1">
    <citation type="submission" date="2020-01" db="EMBL/GenBank/DDBJ databases">
        <title>Genome sequencing of strain KACC 21265.</title>
        <authorList>
            <person name="Heo J."/>
            <person name="Kim S.-J."/>
            <person name="Kim J.-S."/>
            <person name="Hong S.-B."/>
            <person name="Kwon S.-W."/>
        </authorList>
    </citation>
    <scope>NUCLEOTIDE SEQUENCE [LARGE SCALE GENOMIC DNA]</scope>
    <source>
        <strain evidence="7 8">KACC 21265</strain>
    </source>
</reference>
<dbReference type="CDD" id="cd05013">
    <property type="entry name" value="SIS_RpiR"/>
    <property type="match status" value="1"/>
</dbReference>
<dbReference type="KEGG" id="xyk:GT347_22005"/>
<feature type="domain" description="SIS" evidence="6">
    <location>
        <begin position="125"/>
        <end position="263"/>
    </location>
</feature>
<gene>
    <name evidence="7" type="ORF">GT347_22005</name>
</gene>
<proteinExistence type="predicted"/>
<dbReference type="RefSeq" id="WP_160554225.1">
    <property type="nucleotide sequence ID" value="NZ_CP047650.1"/>
</dbReference>
<dbReference type="EMBL" id="CP047650">
    <property type="protein sequence ID" value="QHJ00415.1"/>
    <property type="molecule type" value="Genomic_DNA"/>
</dbReference>
<dbReference type="InterPro" id="IPR046348">
    <property type="entry name" value="SIS_dom_sf"/>
</dbReference>
<dbReference type="InterPro" id="IPR036388">
    <property type="entry name" value="WH-like_DNA-bd_sf"/>
</dbReference>
<dbReference type="InterPro" id="IPR047640">
    <property type="entry name" value="RpiR-like"/>
</dbReference>
<dbReference type="SUPFAM" id="SSF53697">
    <property type="entry name" value="SIS domain"/>
    <property type="match status" value="1"/>
</dbReference>
<evidence type="ECO:0000313" key="7">
    <source>
        <dbReference type="EMBL" id="QHJ00415.1"/>
    </source>
</evidence>
<evidence type="ECO:0000259" key="5">
    <source>
        <dbReference type="PROSITE" id="PS51071"/>
    </source>
</evidence>
<keyword evidence="8" id="KW-1185">Reference proteome</keyword>
<dbReference type="InterPro" id="IPR001347">
    <property type="entry name" value="SIS_dom"/>
</dbReference>
<evidence type="ECO:0000256" key="3">
    <source>
        <dbReference type="ARBA" id="ARBA00023152"/>
    </source>
</evidence>
<dbReference type="AlphaFoldDB" id="A0A857J8W1"/>
<dbReference type="PROSITE" id="PS51071">
    <property type="entry name" value="HTH_RPIR"/>
    <property type="match status" value="1"/>
</dbReference>
<dbReference type="GO" id="GO:0003700">
    <property type="term" value="F:DNA-binding transcription factor activity"/>
    <property type="evidence" value="ECO:0007669"/>
    <property type="project" value="InterPro"/>
</dbReference>
<dbReference type="InterPro" id="IPR009057">
    <property type="entry name" value="Homeodomain-like_sf"/>
</dbReference>
<keyword evidence="4" id="KW-0804">Transcription</keyword>
<keyword evidence="1" id="KW-0805">Transcription regulation</keyword>
<keyword evidence="2" id="KW-0238">DNA-binding</keyword>
<sequence length="286" mass="30570">MNLLDKIASAGLRLTPGESALVDYLASHYPQGVLESATAIAAHTGISASTVVRFFSKLGYPSFPEVQREIREEVSARLASPANRAEAVMSTGQPMKAALEGAYSHDRNNLAATYEQLDVRAFEAAVQMLTRRGARVSLLASKNSAAVALYLATHLNMCLPHVRLLDGGPMVLADQLIWAGPDDVLLAISIRRYSRSILTAAKHVKARGGKVVALTDSPLAPVAALADEYLTFRTANASPFDSYTAAIFLGNALVSAVAARRGKEVRQALDRGEGLWTEFGVFTAKS</sequence>
<dbReference type="GO" id="GO:0097367">
    <property type="term" value="F:carbohydrate derivative binding"/>
    <property type="evidence" value="ECO:0007669"/>
    <property type="project" value="InterPro"/>
</dbReference>
<dbReference type="GO" id="GO:0006096">
    <property type="term" value="P:glycolytic process"/>
    <property type="evidence" value="ECO:0007669"/>
    <property type="project" value="UniProtKB-KW"/>
</dbReference>
<dbReference type="PANTHER" id="PTHR30514:SF18">
    <property type="entry name" value="RPIR-FAMILY TRANSCRIPTIONAL REGULATOR"/>
    <property type="match status" value="1"/>
</dbReference>
<dbReference type="Gene3D" id="3.40.50.10490">
    <property type="entry name" value="Glucose-6-phosphate isomerase like protein, domain 1"/>
    <property type="match status" value="1"/>
</dbReference>
<evidence type="ECO:0000259" key="6">
    <source>
        <dbReference type="PROSITE" id="PS51464"/>
    </source>
</evidence>
<dbReference type="InterPro" id="IPR035472">
    <property type="entry name" value="RpiR-like_SIS"/>
</dbReference>
<dbReference type="PROSITE" id="PS51464">
    <property type="entry name" value="SIS"/>
    <property type="match status" value="1"/>
</dbReference>